<accession>A0ABP7S5K8</accession>
<dbReference type="RefSeq" id="WP_344875254.1">
    <property type="nucleotide sequence ID" value="NZ_BAABAL010000009.1"/>
</dbReference>
<evidence type="ECO:0008006" key="3">
    <source>
        <dbReference type="Google" id="ProtNLM"/>
    </source>
</evidence>
<evidence type="ECO:0000313" key="2">
    <source>
        <dbReference type="Proteomes" id="UP001501747"/>
    </source>
</evidence>
<name>A0ABP7S5K8_9PSEU</name>
<evidence type="ECO:0000313" key="1">
    <source>
        <dbReference type="EMBL" id="GAA4007040.1"/>
    </source>
</evidence>
<sequence length="321" mass="34338">MTLTAGNQNALAVPEPSPELTELLRTGPFPAALRAVIQASGLSLDRVQYRLRARGASVSVATLSNWQSGRRQPEGDASFAVLANLEGVLGLAPSALRALVGPPRPRGRYAPSTTSAPAIEEMWTAKDGLATLLSTVDTSSDALLTRLSQHDLVEVDASGAQRGVRVRQVLRADADGVDRWVVVYAPGHPLGEAAELVPLRHCALGRSAVDDTGLMVAELLFEVPLARGETIMMEYDLVNPAGMSGHSSDVFTRKFRRPVRDYLAEVQFDPAAPPRRCTQISAPLEQPTQFRRRALTISPAGAVHAVGLDVGPGTFGIQWDL</sequence>
<dbReference type="CDD" id="cd00093">
    <property type="entry name" value="HTH_XRE"/>
    <property type="match status" value="1"/>
</dbReference>
<gene>
    <name evidence="1" type="ORF">GCM10022247_31160</name>
</gene>
<organism evidence="1 2">
    <name type="scientific">Allokutzneria multivorans</name>
    <dbReference type="NCBI Taxonomy" id="1142134"/>
    <lineage>
        <taxon>Bacteria</taxon>
        <taxon>Bacillati</taxon>
        <taxon>Actinomycetota</taxon>
        <taxon>Actinomycetes</taxon>
        <taxon>Pseudonocardiales</taxon>
        <taxon>Pseudonocardiaceae</taxon>
        <taxon>Allokutzneria</taxon>
    </lineage>
</organism>
<reference evidence="2" key="1">
    <citation type="journal article" date="2019" name="Int. J. Syst. Evol. Microbiol.">
        <title>The Global Catalogue of Microorganisms (GCM) 10K type strain sequencing project: providing services to taxonomists for standard genome sequencing and annotation.</title>
        <authorList>
            <consortium name="The Broad Institute Genomics Platform"/>
            <consortium name="The Broad Institute Genome Sequencing Center for Infectious Disease"/>
            <person name="Wu L."/>
            <person name="Ma J."/>
        </authorList>
    </citation>
    <scope>NUCLEOTIDE SEQUENCE [LARGE SCALE GENOMIC DNA]</scope>
    <source>
        <strain evidence="2">JCM 17342</strain>
    </source>
</reference>
<proteinExistence type="predicted"/>
<dbReference type="EMBL" id="BAABAL010000009">
    <property type="protein sequence ID" value="GAA4007040.1"/>
    <property type="molecule type" value="Genomic_DNA"/>
</dbReference>
<dbReference type="InterPro" id="IPR001387">
    <property type="entry name" value="Cro/C1-type_HTH"/>
</dbReference>
<dbReference type="Proteomes" id="UP001501747">
    <property type="component" value="Unassembled WGS sequence"/>
</dbReference>
<comment type="caution">
    <text evidence="1">The sequence shown here is derived from an EMBL/GenBank/DDBJ whole genome shotgun (WGS) entry which is preliminary data.</text>
</comment>
<protein>
    <recommendedName>
        <fullName evidence="3">Transcriptional regulator</fullName>
    </recommendedName>
</protein>
<keyword evidence="2" id="KW-1185">Reference proteome</keyword>